<comment type="caution">
    <text evidence="3">The sequence shown here is derived from an EMBL/GenBank/DDBJ whole genome shotgun (WGS) entry which is preliminary data.</text>
</comment>
<dbReference type="Gene3D" id="3.30.1490.20">
    <property type="entry name" value="ATP-grasp fold, A domain"/>
    <property type="match status" value="1"/>
</dbReference>
<name>A0A2U2XF71_9FLAO</name>
<gene>
    <name evidence="3" type="ORF">DIT68_04015</name>
</gene>
<reference evidence="3 4" key="1">
    <citation type="submission" date="2018-05" db="EMBL/GenBank/DDBJ databases">
        <title>Brumimicrobium oceani sp. nov., isolated from coastal sediment.</title>
        <authorList>
            <person name="Kou Y."/>
        </authorList>
    </citation>
    <scope>NUCLEOTIDE SEQUENCE [LARGE SCALE GENOMIC DNA]</scope>
    <source>
        <strain evidence="3 4">C305</strain>
    </source>
</reference>
<dbReference type="Proteomes" id="UP000245370">
    <property type="component" value="Unassembled WGS sequence"/>
</dbReference>
<dbReference type="RefSeq" id="WP_109358524.1">
    <property type="nucleotide sequence ID" value="NZ_QFRJ01000002.1"/>
</dbReference>
<protein>
    <recommendedName>
        <fullName evidence="2">ATP-grasp domain-containing protein</fullName>
    </recommendedName>
</protein>
<dbReference type="GO" id="GO:0046872">
    <property type="term" value="F:metal ion binding"/>
    <property type="evidence" value="ECO:0007669"/>
    <property type="project" value="InterPro"/>
</dbReference>
<dbReference type="GO" id="GO:0005524">
    <property type="term" value="F:ATP binding"/>
    <property type="evidence" value="ECO:0007669"/>
    <property type="project" value="UniProtKB-UniRule"/>
</dbReference>
<evidence type="ECO:0000259" key="2">
    <source>
        <dbReference type="PROSITE" id="PS50975"/>
    </source>
</evidence>
<sequence length="375" mass="44238">MKKIKLYKFLKKVTPTGLKKVLRNNIYIPEYDEYSLAKTNPYLNDPDTVIYHESPIKVGIIYGGIQYHKHWIAACHELKISYQIIYLEKKDWIDQVKNSKCDVFLTWPDVRTEEVKLMVDERLRIMNEELNLKLYPTLKEIWLYENKRVQNYWLESFNFPRPKTDIFYNVEEAVSFLRQTEFPIVLKSNLGASASGVYILKNRDKAIKMTKDFLHYGYKVKRKGANKRQKGSIYFQKYLANVKEWRMVRIGDSYFGHGKDMEGQFHSGSGKANWDLPPLKAFELLKEITDKGKFHSMDVDLFEDDKGNLYVNELQTVFGNSIAKEQMKIKGVPGRYLLKNNKWYFEAGSFCENHLCNLRITYIIDNLKDIHATKK</sequence>
<dbReference type="OrthoDB" id="1704979at2"/>
<organism evidence="3 4">
    <name type="scientific">Brumimicrobium oceani</name>
    <dbReference type="NCBI Taxonomy" id="2100725"/>
    <lineage>
        <taxon>Bacteria</taxon>
        <taxon>Pseudomonadati</taxon>
        <taxon>Bacteroidota</taxon>
        <taxon>Flavobacteriia</taxon>
        <taxon>Flavobacteriales</taxon>
        <taxon>Crocinitomicaceae</taxon>
        <taxon>Brumimicrobium</taxon>
    </lineage>
</organism>
<accession>A0A2U2XF71</accession>
<dbReference type="EMBL" id="QFRJ01000002">
    <property type="protein sequence ID" value="PWH86413.1"/>
    <property type="molecule type" value="Genomic_DNA"/>
</dbReference>
<dbReference type="AlphaFoldDB" id="A0A2U2XF71"/>
<dbReference type="SUPFAM" id="SSF56059">
    <property type="entry name" value="Glutathione synthetase ATP-binding domain-like"/>
    <property type="match status" value="1"/>
</dbReference>
<evidence type="ECO:0000256" key="1">
    <source>
        <dbReference type="PROSITE-ProRule" id="PRU00409"/>
    </source>
</evidence>
<feature type="domain" description="ATP-grasp" evidence="2">
    <location>
        <begin position="151"/>
        <end position="204"/>
    </location>
</feature>
<dbReference type="PROSITE" id="PS50975">
    <property type="entry name" value="ATP_GRASP"/>
    <property type="match status" value="1"/>
</dbReference>
<evidence type="ECO:0000313" key="4">
    <source>
        <dbReference type="Proteomes" id="UP000245370"/>
    </source>
</evidence>
<dbReference type="InterPro" id="IPR011761">
    <property type="entry name" value="ATP-grasp"/>
</dbReference>
<proteinExistence type="predicted"/>
<evidence type="ECO:0000313" key="3">
    <source>
        <dbReference type="EMBL" id="PWH86413.1"/>
    </source>
</evidence>
<keyword evidence="4" id="KW-1185">Reference proteome</keyword>
<keyword evidence="1" id="KW-0067">ATP-binding</keyword>
<dbReference type="InterPro" id="IPR013815">
    <property type="entry name" value="ATP_grasp_subdomain_1"/>
</dbReference>
<reference evidence="3 4" key="2">
    <citation type="submission" date="2018-05" db="EMBL/GenBank/DDBJ databases">
        <authorList>
            <person name="Lanie J.A."/>
            <person name="Ng W.-L."/>
            <person name="Kazmierczak K.M."/>
            <person name="Andrzejewski T.M."/>
            <person name="Davidsen T.M."/>
            <person name="Wayne K.J."/>
            <person name="Tettelin H."/>
            <person name="Glass J.I."/>
            <person name="Rusch D."/>
            <person name="Podicherti R."/>
            <person name="Tsui H.-C.T."/>
            <person name="Winkler M.E."/>
        </authorList>
    </citation>
    <scope>NUCLEOTIDE SEQUENCE [LARGE SCALE GENOMIC DNA]</scope>
    <source>
        <strain evidence="3 4">C305</strain>
    </source>
</reference>
<keyword evidence="1" id="KW-0547">Nucleotide-binding</keyword>